<dbReference type="InterPro" id="IPR036388">
    <property type="entry name" value="WH-like_DNA-bd_sf"/>
</dbReference>
<dbReference type="Pfam" id="PF03861">
    <property type="entry name" value="ANTAR"/>
    <property type="match status" value="1"/>
</dbReference>
<feature type="domain" description="ANTAR" evidence="1">
    <location>
        <begin position="12"/>
        <end position="73"/>
    </location>
</feature>
<evidence type="ECO:0000313" key="3">
    <source>
        <dbReference type="Proteomes" id="UP000215199"/>
    </source>
</evidence>
<dbReference type="OrthoDB" id="3787288at2"/>
<dbReference type="SMART" id="SM01012">
    <property type="entry name" value="ANTAR"/>
    <property type="match status" value="1"/>
</dbReference>
<comment type="caution">
    <text evidence="2">The sequence shown here is derived from an EMBL/GenBank/DDBJ whole genome shotgun (WGS) entry which is preliminary data.</text>
</comment>
<dbReference type="PROSITE" id="PS50921">
    <property type="entry name" value="ANTAR"/>
    <property type="match status" value="1"/>
</dbReference>
<proteinExistence type="predicted"/>
<dbReference type="RefSeq" id="WP_093952882.1">
    <property type="nucleotide sequence ID" value="NZ_NMUL01000053.1"/>
</dbReference>
<keyword evidence="3" id="KW-1185">Reference proteome</keyword>
<gene>
    <name evidence="2" type="ORF">CF165_40500</name>
</gene>
<dbReference type="EMBL" id="NMUL01000053">
    <property type="protein sequence ID" value="OXM60870.1"/>
    <property type="molecule type" value="Genomic_DNA"/>
</dbReference>
<dbReference type="InterPro" id="IPR011006">
    <property type="entry name" value="CheY-like_superfamily"/>
</dbReference>
<accession>A0A229SQ21</accession>
<protein>
    <submittedName>
        <fullName evidence="2">ANTAR domain-containing protein</fullName>
    </submittedName>
</protein>
<name>A0A229SQ21_9PSEU</name>
<sequence>MEHDRGRRFAGGADPAAENEQLRAALSSQPVIEQAKGMVMLLRGCTAAEAFHALVVVSQRSNVKLRDVATVVVAAGSEAEPGLADEETERAVRAALGVHLPG</sequence>
<evidence type="ECO:0000259" key="1">
    <source>
        <dbReference type="PROSITE" id="PS50921"/>
    </source>
</evidence>
<dbReference type="SUPFAM" id="SSF52172">
    <property type="entry name" value="CheY-like"/>
    <property type="match status" value="1"/>
</dbReference>
<reference evidence="3" key="1">
    <citation type="submission" date="2017-07" db="EMBL/GenBank/DDBJ databases">
        <title>Comparative genome mining reveals phylogenetic distribution patterns of secondary metabolites in Amycolatopsis.</title>
        <authorList>
            <person name="Adamek M."/>
            <person name="Alanjary M."/>
            <person name="Sales-Ortells H."/>
            <person name="Goodfellow M."/>
            <person name="Bull A.T."/>
            <person name="Kalinowski J."/>
            <person name="Ziemert N."/>
        </authorList>
    </citation>
    <scope>NUCLEOTIDE SEQUENCE [LARGE SCALE GENOMIC DNA]</scope>
    <source>
        <strain evidence="3">H5</strain>
    </source>
</reference>
<organism evidence="2 3">
    <name type="scientific">Amycolatopsis vastitatis</name>
    <dbReference type="NCBI Taxonomy" id="1905142"/>
    <lineage>
        <taxon>Bacteria</taxon>
        <taxon>Bacillati</taxon>
        <taxon>Actinomycetota</taxon>
        <taxon>Actinomycetes</taxon>
        <taxon>Pseudonocardiales</taxon>
        <taxon>Pseudonocardiaceae</taxon>
        <taxon>Amycolatopsis</taxon>
    </lineage>
</organism>
<dbReference type="AlphaFoldDB" id="A0A229SQ21"/>
<dbReference type="GO" id="GO:0003723">
    <property type="term" value="F:RNA binding"/>
    <property type="evidence" value="ECO:0007669"/>
    <property type="project" value="InterPro"/>
</dbReference>
<dbReference type="InterPro" id="IPR005561">
    <property type="entry name" value="ANTAR"/>
</dbReference>
<evidence type="ECO:0000313" key="2">
    <source>
        <dbReference type="EMBL" id="OXM60870.1"/>
    </source>
</evidence>
<dbReference type="Proteomes" id="UP000215199">
    <property type="component" value="Unassembled WGS sequence"/>
</dbReference>
<dbReference type="Gene3D" id="1.10.10.10">
    <property type="entry name" value="Winged helix-like DNA-binding domain superfamily/Winged helix DNA-binding domain"/>
    <property type="match status" value="1"/>
</dbReference>